<dbReference type="AlphaFoldDB" id="A0A846MUP6"/>
<comment type="caution">
    <text evidence="1">The sequence shown here is derived from an EMBL/GenBank/DDBJ whole genome shotgun (WGS) entry which is preliminary data.</text>
</comment>
<organism evidence="1 2">
    <name type="scientific">Rhizomicrobium palustre</name>
    <dbReference type="NCBI Taxonomy" id="189966"/>
    <lineage>
        <taxon>Bacteria</taxon>
        <taxon>Pseudomonadati</taxon>
        <taxon>Pseudomonadota</taxon>
        <taxon>Alphaproteobacteria</taxon>
        <taxon>Micropepsales</taxon>
        <taxon>Micropepsaceae</taxon>
        <taxon>Rhizomicrobium</taxon>
    </lineage>
</organism>
<dbReference type="EMBL" id="JAASRM010000001">
    <property type="protein sequence ID" value="NIK86800.1"/>
    <property type="molecule type" value="Genomic_DNA"/>
</dbReference>
<evidence type="ECO:0000313" key="2">
    <source>
        <dbReference type="Proteomes" id="UP000570514"/>
    </source>
</evidence>
<proteinExistence type="predicted"/>
<name>A0A846MUP6_9PROT</name>
<reference evidence="1 2" key="1">
    <citation type="submission" date="2020-03" db="EMBL/GenBank/DDBJ databases">
        <title>Genomic Encyclopedia of Type Strains, Phase IV (KMG-IV): sequencing the most valuable type-strain genomes for metagenomic binning, comparative biology and taxonomic classification.</title>
        <authorList>
            <person name="Goeker M."/>
        </authorList>
    </citation>
    <scope>NUCLEOTIDE SEQUENCE [LARGE SCALE GENOMIC DNA]</scope>
    <source>
        <strain evidence="1 2">DSM 19867</strain>
    </source>
</reference>
<dbReference type="RefSeq" id="WP_167079835.1">
    <property type="nucleotide sequence ID" value="NZ_BAAADC010000001.1"/>
</dbReference>
<evidence type="ECO:0000313" key="1">
    <source>
        <dbReference type="EMBL" id="NIK86800.1"/>
    </source>
</evidence>
<gene>
    <name evidence="1" type="ORF">FHS83_000118</name>
</gene>
<dbReference type="Proteomes" id="UP000570514">
    <property type="component" value="Unassembled WGS sequence"/>
</dbReference>
<keyword evidence="2" id="KW-1185">Reference proteome</keyword>
<protein>
    <submittedName>
        <fullName evidence="1">Uncharacterized protein</fullName>
    </submittedName>
</protein>
<sequence length="79" mass="9047">MSYTITFRRPELWHVLTTMTVPSQADTLAQIHRLEDLGYKIITVIPPLDVHRSPQDPGSRMPASIGLREAKTSIRHRIE</sequence>
<accession>A0A846MUP6</accession>